<dbReference type="InterPro" id="IPR046867">
    <property type="entry name" value="AldOxase/xan_DH_MoCoBD2"/>
</dbReference>
<dbReference type="PANTHER" id="PTHR11908">
    <property type="entry name" value="XANTHINE DEHYDROGENASE"/>
    <property type="match status" value="1"/>
</dbReference>
<dbReference type="GO" id="GO:0016491">
    <property type="term" value="F:oxidoreductase activity"/>
    <property type="evidence" value="ECO:0007669"/>
    <property type="project" value="UniProtKB-KW"/>
</dbReference>
<evidence type="ECO:0000313" key="5">
    <source>
        <dbReference type="Proteomes" id="UP000323300"/>
    </source>
</evidence>
<keyword evidence="2" id="KW-0560">Oxidoreductase</keyword>
<evidence type="ECO:0000313" key="4">
    <source>
        <dbReference type="EMBL" id="SFK57361.1"/>
    </source>
</evidence>
<proteinExistence type="predicted"/>
<dbReference type="GO" id="GO:0005506">
    <property type="term" value="F:iron ion binding"/>
    <property type="evidence" value="ECO:0007669"/>
    <property type="project" value="InterPro"/>
</dbReference>
<dbReference type="Gene3D" id="3.90.1170.50">
    <property type="entry name" value="Aldehyde oxidase/xanthine dehydrogenase, a/b hammerhead"/>
    <property type="match status" value="1"/>
</dbReference>
<reference evidence="4 5" key="1">
    <citation type="submission" date="2016-10" db="EMBL/GenBank/DDBJ databases">
        <authorList>
            <person name="Varghese N."/>
            <person name="Submissions S."/>
        </authorList>
    </citation>
    <scope>NUCLEOTIDE SEQUENCE [LARGE SCALE GENOMIC DNA]</scope>
    <source>
        <strain evidence="4 5">DSM 21822</strain>
    </source>
</reference>
<dbReference type="PANTHER" id="PTHR11908:SF132">
    <property type="entry name" value="ALDEHYDE OXIDASE 1-RELATED"/>
    <property type="match status" value="1"/>
</dbReference>
<dbReference type="SMART" id="SM01008">
    <property type="entry name" value="Ald_Xan_dh_C"/>
    <property type="match status" value="1"/>
</dbReference>
<name>A0A1I4AN75_9HYPH</name>
<dbReference type="AlphaFoldDB" id="A0A1I4AN75"/>
<dbReference type="InterPro" id="IPR016208">
    <property type="entry name" value="Ald_Oxase/xanthine_DH-like"/>
</dbReference>
<evidence type="ECO:0000256" key="2">
    <source>
        <dbReference type="ARBA" id="ARBA00023002"/>
    </source>
</evidence>
<dbReference type="InterPro" id="IPR000674">
    <property type="entry name" value="Ald_Oxase/Xan_DH_a/b"/>
</dbReference>
<dbReference type="EMBL" id="FOSL01000008">
    <property type="protein sequence ID" value="SFK57361.1"/>
    <property type="molecule type" value="Genomic_DNA"/>
</dbReference>
<dbReference type="RefSeq" id="WP_149760958.1">
    <property type="nucleotide sequence ID" value="NZ_BSPE01000048.1"/>
</dbReference>
<protein>
    <submittedName>
        <fullName evidence="4">Carbon-monoxide dehydrogenase large subunit</fullName>
    </submittedName>
</protein>
<dbReference type="InterPro" id="IPR036856">
    <property type="entry name" value="Ald_Oxase/Xan_DH_a/b_sf"/>
</dbReference>
<dbReference type="Gene3D" id="3.30.365.10">
    <property type="entry name" value="Aldehyde oxidase/xanthine dehydrogenase, molybdopterin binding domain"/>
    <property type="match status" value="4"/>
</dbReference>
<dbReference type="Proteomes" id="UP000323300">
    <property type="component" value="Unassembled WGS sequence"/>
</dbReference>
<gene>
    <name evidence="4" type="ORF">SAMN04488498_108151</name>
</gene>
<keyword evidence="5" id="KW-1185">Reference proteome</keyword>
<dbReference type="Pfam" id="PF20256">
    <property type="entry name" value="MoCoBD_2"/>
    <property type="match status" value="1"/>
</dbReference>
<dbReference type="Pfam" id="PF01315">
    <property type="entry name" value="Ald_Xan_dh_C"/>
    <property type="match status" value="1"/>
</dbReference>
<dbReference type="InterPro" id="IPR008274">
    <property type="entry name" value="AldOxase/xan_DH_MoCoBD1"/>
</dbReference>
<accession>A0A1I4AN75</accession>
<evidence type="ECO:0000259" key="3">
    <source>
        <dbReference type="SMART" id="SM01008"/>
    </source>
</evidence>
<organism evidence="4 5">
    <name type="scientific">Neomesorhizobium albiziae</name>
    <dbReference type="NCBI Taxonomy" id="335020"/>
    <lineage>
        <taxon>Bacteria</taxon>
        <taxon>Pseudomonadati</taxon>
        <taxon>Pseudomonadota</taxon>
        <taxon>Alphaproteobacteria</taxon>
        <taxon>Hyphomicrobiales</taxon>
        <taxon>Phyllobacteriaceae</taxon>
        <taxon>Neomesorhizobium</taxon>
    </lineage>
</organism>
<evidence type="ECO:0000256" key="1">
    <source>
        <dbReference type="ARBA" id="ARBA00022505"/>
    </source>
</evidence>
<feature type="domain" description="Aldehyde oxidase/xanthine dehydrogenase a/b hammerhead" evidence="3">
    <location>
        <begin position="24"/>
        <end position="142"/>
    </location>
</feature>
<dbReference type="Pfam" id="PF02738">
    <property type="entry name" value="MoCoBD_1"/>
    <property type="match status" value="1"/>
</dbReference>
<sequence>MTIVTPKFGMGASVLRLEDEAFITGKGRYTDDISPAGTLHGYVLRSPVAKARLSVGSVEAARAAPGVHLVLTGADVAHLKALKSGVMQRQPDGTRAPTRDIPILCRDRVNYVGDAVAFVVADSRALAQDAAELIEVDYDGEDAVAATARALDPDAPLVWPDLGSNRAFTYAMGNQAKTAAAFAMAKSVTRIEFINNRLVCNYIEPRSAIGEWRDDEDRFVLTTGSQGVHSMQYILAGVFGIDAKKLRVITPDVGGGFGPKSFVYREHALVLEAAKRLGKPVKWAGDRTEHFLTDAQGRDNVVTAEMAMDSEGRFLGLRVALIANLGAYISQYGPFIPYVGASMSTGVYDIQALDVSIVGVYTNTCPVDAYRGAGRPEAAFLLEKLVDACARDLGMTPDALRRRNFIRPEQFPYRTQTDRLYDVGEFEGHMNQAIERSGWKSFDERLRKSKAAGKIRGIGMATYIEACAFAGSEPAHVELNTDGSVTLLIGTQSNGQGHATAYAQFVAEKLNIDISRVHMHQGDTDRLASGGGTGGSRSIPLGGVSAARAGEDLAEKIKKIAADELEASAADIELVDGVARIVGTDRSIGFSEIARAAKKPEDIKGFGEFVQDENTYPNGTHICEVEIDPETGHTDVVAYTIVDDFGVTVNPILLAGQVHGGVVQGIGQALTENTVYSDDGQLLTASFMDYSMPRADTVPFLHFETRNVPSTTNALGMKGAGEAGTIGATPSTLNAITHALYRAYGIGHIDMPATPDRIWNAIQAAGTSG</sequence>
<dbReference type="OrthoDB" id="9758509at2"/>
<dbReference type="SUPFAM" id="SSF54665">
    <property type="entry name" value="CO dehydrogenase molybdoprotein N-domain-like"/>
    <property type="match status" value="1"/>
</dbReference>
<dbReference type="SUPFAM" id="SSF56003">
    <property type="entry name" value="Molybdenum cofactor-binding domain"/>
    <property type="match status" value="1"/>
</dbReference>
<keyword evidence="1" id="KW-0500">Molybdenum</keyword>
<dbReference type="InterPro" id="IPR037165">
    <property type="entry name" value="AldOxase/xan_DH_Mopterin-bd_sf"/>
</dbReference>